<organism evidence="1 2">
    <name type="scientific">Drosophila arizonae</name>
    <name type="common">Fruit fly</name>
    <dbReference type="NCBI Taxonomy" id="7263"/>
    <lineage>
        <taxon>Eukaryota</taxon>
        <taxon>Metazoa</taxon>
        <taxon>Ecdysozoa</taxon>
        <taxon>Arthropoda</taxon>
        <taxon>Hexapoda</taxon>
        <taxon>Insecta</taxon>
        <taxon>Pterygota</taxon>
        <taxon>Neoptera</taxon>
        <taxon>Endopterygota</taxon>
        <taxon>Diptera</taxon>
        <taxon>Brachycera</taxon>
        <taxon>Muscomorpha</taxon>
        <taxon>Ephydroidea</taxon>
        <taxon>Drosophilidae</taxon>
        <taxon>Drosophila</taxon>
    </lineage>
</organism>
<reference evidence="2" key="3">
    <citation type="submission" date="2025-08" db="UniProtKB">
        <authorList>
            <consortium name="RefSeq"/>
        </authorList>
    </citation>
    <scope>IDENTIFICATION</scope>
    <source>
        <tissue evidence="2">Whole organism</tissue>
    </source>
</reference>
<dbReference type="GeneID" id="108616602"/>
<evidence type="ECO:0000313" key="2">
    <source>
        <dbReference type="RefSeq" id="XP_017867405.1"/>
    </source>
</evidence>
<keyword evidence="1" id="KW-1185">Reference proteome</keyword>
<protein>
    <submittedName>
        <fullName evidence="2">Uncharacterized protein LOC108616602 isoform X1</fullName>
    </submittedName>
</protein>
<reference evidence="1" key="2">
    <citation type="journal article" date="2016" name="G3 (Bethesda)">
        <title>Genome Evolution in Three Species of Cactophilic Drosophila.</title>
        <authorList>
            <person name="Sanchez-Flores A."/>
            <person name="Penazola F."/>
            <person name="Carpinteyro-Ponce J."/>
            <person name="Nazario-Yepiz N."/>
            <person name="Abreu-Goodger C."/>
            <person name="Machado C.A."/>
            <person name="Markow T.A."/>
        </authorList>
    </citation>
    <scope>NUCLEOTIDE SEQUENCE [LARGE SCALE GENOMIC DNA]</scope>
</reference>
<gene>
    <name evidence="2" type="primary">LOC108616602</name>
</gene>
<reference evidence="1" key="1">
    <citation type="journal article" date="1997" name="Nucleic Acids Res.">
        <title>tRNAscan-SE: a program for improved detection of transfer RNA genes in genomic sequence.</title>
        <authorList>
            <person name="Lowe T.M."/>
            <person name="Eddy S.R."/>
        </authorList>
    </citation>
    <scope>NUCLEOTIDE SEQUENCE [LARGE SCALE GENOMIC DNA]</scope>
</reference>
<evidence type="ECO:0000313" key="1">
    <source>
        <dbReference type="Proteomes" id="UP000694904"/>
    </source>
</evidence>
<sequence>MSSEKTCDGRAGITWLGFQRRQTVSRYPYNFITAVHNKIKVAVMNSKAFNGQRTRANKECECINLFKGYSNKSIQTDNYSKKIKCNDQVGTASSEEKTLKQNILNNKLVRHTKTKRRKKIFNNLIKSHIENLLKLLKVREKLLIDRTTYLVSLFELQKERLKAKGYLKEYSKVNKMQERLLNQMREERLYLKRLLNFTGHKELLFSTKTLGKLTSQSTLKSSTTKQELCRTQNRPMFRAFYSKTLPNFQTGSNLCCFDSKGNLFILSKGRKALGLPVNDVRRAVAQLIEFCSPYIKQNLFDQLKRCETKTNLPMLQADLQLKDENVVAKPNEDLELPPKKSFLKEFNAIWKAICDTQEAALEDFTYYTTFLNELFNEDFVERSQSNMLKMKGEDWPLKSVFAARIMAILIDKIIFKTKNLDQVCVCEILKSHLSCILGAIKMLSNDLFEFILSTDYLNFYTRLIMDLTVDIIREYCEFAQEDITQMGCSLKLSKILAALLVRHSSQPRIQNAQFYTIDKFKMENSCENLDKIVINDMYKSDVNWPSYQCKEPELLKLLINELVILHLNEIIQCVFSKRMII</sequence>
<accession>A0ABM1PJL9</accession>
<name>A0ABM1PJL9_DROAR</name>
<dbReference type="RefSeq" id="XP_017867405.1">
    <property type="nucleotide sequence ID" value="XM_018011916.1"/>
</dbReference>
<dbReference type="Proteomes" id="UP000694904">
    <property type="component" value="Chromosome 5"/>
</dbReference>
<proteinExistence type="predicted"/>